<dbReference type="RefSeq" id="WP_085124484.1">
    <property type="nucleotide sequence ID" value="NZ_FWZX01000018.1"/>
</dbReference>
<dbReference type="STRING" id="560819.SAMN05428998_118102"/>
<protein>
    <submittedName>
        <fullName evidence="2">RES domain-containing protein</fullName>
    </submittedName>
</protein>
<feature type="domain" description="RES" evidence="1">
    <location>
        <begin position="19"/>
        <end position="158"/>
    </location>
</feature>
<dbReference type="Proteomes" id="UP000192917">
    <property type="component" value="Unassembled WGS sequence"/>
</dbReference>
<evidence type="ECO:0000313" key="2">
    <source>
        <dbReference type="EMBL" id="SMF52203.1"/>
    </source>
</evidence>
<reference evidence="2 3" key="1">
    <citation type="submission" date="2017-04" db="EMBL/GenBank/DDBJ databases">
        <authorList>
            <person name="Afonso C.L."/>
            <person name="Miller P.J."/>
            <person name="Scott M.A."/>
            <person name="Spackman E."/>
            <person name="Goraichik I."/>
            <person name="Dimitrov K.M."/>
            <person name="Suarez D.L."/>
            <person name="Swayne D.E."/>
        </authorList>
    </citation>
    <scope>NUCLEOTIDE SEQUENCE [LARGE SCALE GENOMIC DNA]</scope>
    <source>
        <strain evidence="2 3">USBA 355</strain>
    </source>
</reference>
<proteinExistence type="predicted"/>
<dbReference type="AlphaFoldDB" id="A0A1Y6CFD7"/>
<evidence type="ECO:0000259" key="1">
    <source>
        <dbReference type="SMART" id="SM00953"/>
    </source>
</evidence>
<gene>
    <name evidence="2" type="ORF">SAMN05428998_118102</name>
</gene>
<organism evidence="2 3">
    <name type="scientific">Tistlia consotensis USBA 355</name>
    <dbReference type="NCBI Taxonomy" id="560819"/>
    <lineage>
        <taxon>Bacteria</taxon>
        <taxon>Pseudomonadati</taxon>
        <taxon>Pseudomonadota</taxon>
        <taxon>Alphaproteobacteria</taxon>
        <taxon>Rhodospirillales</taxon>
        <taxon>Rhodovibrionaceae</taxon>
        <taxon>Tistlia</taxon>
    </lineage>
</organism>
<dbReference type="InterPro" id="IPR014914">
    <property type="entry name" value="RES_dom"/>
</dbReference>
<sequence>MRFRGEAFRAHDPNWSWTPLSGAGAALKGRRFNWPGLETLYLSLSLKTAFREVSAGFAHRLTPYVLCSYDVDCDDVADLRSDAGRAEHGVALDHLACAWGDALVAGREPASWTVVRGLMDEGHAGILVPSFANGATADDQNLVLWRWGPDLPHKVAVYDPTGKLPKNQLSWT</sequence>
<dbReference type="EMBL" id="FWZX01000018">
    <property type="protein sequence ID" value="SMF52203.1"/>
    <property type="molecule type" value="Genomic_DNA"/>
</dbReference>
<dbReference type="SMART" id="SM00953">
    <property type="entry name" value="RES"/>
    <property type="match status" value="1"/>
</dbReference>
<name>A0A1Y6CFD7_9PROT</name>
<keyword evidence="3" id="KW-1185">Reference proteome</keyword>
<dbReference type="Pfam" id="PF08808">
    <property type="entry name" value="RES"/>
    <property type="match status" value="1"/>
</dbReference>
<accession>A0A1Y6CFD7</accession>
<evidence type="ECO:0000313" key="3">
    <source>
        <dbReference type="Proteomes" id="UP000192917"/>
    </source>
</evidence>